<proteinExistence type="predicted"/>
<name>A0ABN7PML1_TIMPD</name>
<comment type="caution">
    <text evidence="1">The sequence shown here is derived from an EMBL/GenBank/DDBJ whole genome shotgun (WGS) entry which is preliminary data.</text>
</comment>
<dbReference type="EMBL" id="CAJPIN010058031">
    <property type="protein sequence ID" value="CAG2066720.1"/>
    <property type="molecule type" value="Genomic_DNA"/>
</dbReference>
<organism evidence="1 2">
    <name type="scientific">Timema podura</name>
    <name type="common">Walking stick</name>
    <dbReference type="NCBI Taxonomy" id="61482"/>
    <lineage>
        <taxon>Eukaryota</taxon>
        <taxon>Metazoa</taxon>
        <taxon>Ecdysozoa</taxon>
        <taxon>Arthropoda</taxon>
        <taxon>Hexapoda</taxon>
        <taxon>Insecta</taxon>
        <taxon>Pterygota</taxon>
        <taxon>Neoptera</taxon>
        <taxon>Polyneoptera</taxon>
        <taxon>Phasmatodea</taxon>
        <taxon>Timematodea</taxon>
        <taxon>Timematoidea</taxon>
        <taxon>Timematidae</taxon>
        <taxon>Timema</taxon>
    </lineage>
</organism>
<protein>
    <submittedName>
        <fullName evidence="1">Uncharacterized protein</fullName>
    </submittedName>
</protein>
<sequence>MEGAVEVVEEVEEASVEVEVLVEEEATVGAGATEEVEAMGVEAAMEAVEDQATEEAMVELEALAEIHSTAVVPALLTSHSIRFVMMRGALNRWVYGFAFVVNSFGDSFPCLHFLFARENALKLETLRAVPSISGNVA</sequence>
<evidence type="ECO:0000313" key="2">
    <source>
        <dbReference type="Proteomes" id="UP001153148"/>
    </source>
</evidence>
<reference evidence="1" key="1">
    <citation type="submission" date="2021-03" db="EMBL/GenBank/DDBJ databases">
        <authorList>
            <person name="Tran Van P."/>
        </authorList>
    </citation>
    <scope>NUCLEOTIDE SEQUENCE</scope>
</reference>
<evidence type="ECO:0000313" key="1">
    <source>
        <dbReference type="EMBL" id="CAG2066720.1"/>
    </source>
</evidence>
<keyword evidence="2" id="KW-1185">Reference proteome</keyword>
<accession>A0ABN7PML1</accession>
<gene>
    <name evidence="1" type="ORF">TPAB3V08_LOCUS13663</name>
</gene>
<dbReference type="Proteomes" id="UP001153148">
    <property type="component" value="Unassembled WGS sequence"/>
</dbReference>